<evidence type="ECO:0000313" key="3">
    <source>
        <dbReference type="Proteomes" id="UP001331561"/>
    </source>
</evidence>
<keyword evidence="1" id="KW-0812">Transmembrane</keyword>
<protein>
    <submittedName>
        <fullName evidence="2">Uncharacterized protein</fullName>
    </submittedName>
</protein>
<dbReference type="RefSeq" id="WP_327601191.1">
    <property type="nucleotide sequence ID" value="NZ_JAYXHS010000005.1"/>
</dbReference>
<reference evidence="2 3" key="1">
    <citation type="submission" date="2024-01" db="EMBL/GenBank/DDBJ databases">
        <title>Uliginosibacterium soil sp. nov.</title>
        <authorList>
            <person name="Lv Y."/>
        </authorList>
    </citation>
    <scope>NUCLEOTIDE SEQUENCE [LARGE SCALE GENOMIC DNA]</scope>
    <source>
        <strain evidence="2 3">H3</strain>
    </source>
</reference>
<proteinExistence type="predicted"/>
<gene>
    <name evidence="2" type="ORF">VVD49_20955</name>
</gene>
<keyword evidence="1" id="KW-0472">Membrane</keyword>
<dbReference type="Proteomes" id="UP001331561">
    <property type="component" value="Unassembled WGS sequence"/>
</dbReference>
<sequence>MKMNTQGSGFLSGLFLVLLAIMLTPHLGLELPWTPRTTPYRLAHAPLAGWSLAIAMGAGLACLWRSNGIARDVTGLILSGGLLATALISALFFDAFLSPLLVFATMPVLRASVLGVGQKVASRS</sequence>
<keyword evidence="3" id="KW-1185">Reference proteome</keyword>
<accession>A0ABU6K8L0</accession>
<evidence type="ECO:0000313" key="2">
    <source>
        <dbReference type="EMBL" id="MEC5388217.1"/>
    </source>
</evidence>
<keyword evidence="1" id="KW-1133">Transmembrane helix</keyword>
<organism evidence="2 3">
    <name type="scientific">Uliginosibacterium silvisoli</name>
    <dbReference type="NCBI Taxonomy" id="3114758"/>
    <lineage>
        <taxon>Bacteria</taxon>
        <taxon>Pseudomonadati</taxon>
        <taxon>Pseudomonadota</taxon>
        <taxon>Betaproteobacteria</taxon>
        <taxon>Rhodocyclales</taxon>
        <taxon>Zoogloeaceae</taxon>
        <taxon>Uliginosibacterium</taxon>
    </lineage>
</organism>
<dbReference type="EMBL" id="JAYXHS010000005">
    <property type="protein sequence ID" value="MEC5388217.1"/>
    <property type="molecule type" value="Genomic_DNA"/>
</dbReference>
<feature type="transmembrane region" description="Helical" evidence="1">
    <location>
        <begin position="44"/>
        <end position="64"/>
    </location>
</feature>
<feature type="transmembrane region" description="Helical" evidence="1">
    <location>
        <begin position="76"/>
        <end position="93"/>
    </location>
</feature>
<name>A0ABU6K8L0_9RHOO</name>
<comment type="caution">
    <text evidence="2">The sequence shown here is derived from an EMBL/GenBank/DDBJ whole genome shotgun (WGS) entry which is preliminary data.</text>
</comment>
<evidence type="ECO:0000256" key="1">
    <source>
        <dbReference type="SAM" id="Phobius"/>
    </source>
</evidence>